<keyword evidence="2" id="KW-1185">Reference proteome</keyword>
<dbReference type="RefSeq" id="WP_014357037.1">
    <property type="nucleotide sequence ID" value="NC_016894.1"/>
</dbReference>
<protein>
    <recommendedName>
        <fullName evidence="3">DUF2922 domain-containing protein</fullName>
    </recommendedName>
</protein>
<dbReference type="Pfam" id="PF11148">
    <property type="entry name" value="DUF2922"/>
    <property type="match status" value="1"/>
</dbReference>
<evidence type="ECO:0000313" key="1">
    <source>
        <dbReference type="EMBL" id="AFA49439.1"/>
    </source>
</evidence>
<evidence type="ECO:0000313" key="2">
    <source>
        <dbReference type="Proteomes" id="UP000007177"/>
    </source>
</evidence>
<gene>
    <name evidence="1" type="ordered locus">Awo_c26860</name>
</gene>
<sequence length="76" mass="8211">MNMPEIKATMVFERADGKKSTVSVSDADPAVTAAELNSAMDLILAKNVFAPDNNEFVKKISGKLISTTTQDFEMSV</sequence>
<dbReference type="STRING" id="931626.Awo_c26860"/>
<dbReference type="KEGG" id="awo:Awo_c26860"/>
<dbReference type="InterPro" id="IPR021321">
    <property type="entry name" value="DUF2922"/>
</dbReference>
<dbReference type="EMBL" id="CP002987">
    <property type="protein sequence ID" value="AFA49439.1"/>
    <property type="molecule type" value="Genomic_DNA"/>
</dbReference>
<organism evidence="1 2">
    <name type="scientific">Acetobacterium woodii (strain ATCC 29683 / DSM 1030 / JCM 2381 / KCTC 1655 / WB1)</name>
    <dbReference type="NCBI Taxonomy" id="931626"/>
    <lineage>
        <taxon>Bacteria</taxon>
        <taxon>Bacillati</taxon>
        <taxon>Bacillota</taxon>
        <taxon>Clostridia</taxon>
        <taxon>Eubacteriales</taxon>
        <taxon>Eubacteriaceae</taxon>
        <taxon>Acetobacterium</taxon>
    </lineage>
</organism>
<evidence type="ECO:0008006" key="3">
    <source>
        <dbReference type="Google" id="ProtNLM"/>
    </source>
</evidence>
<proteinExistence type="predicted"/>
<dbReference type="Proteomes" id="UP000007177">
    <property type="component" value="Chromosome"/>
</dbReference>
<dbReference type="OrthoDB" id="9795264at2"/>
<accession>H6LFF2</accession>
<dbReference type="HOGENOM" id="CLU_181401_1_1_9"/>
<reference evidence="2" key="1">
    <citation type="submission" date="2011-07" db="EMBL/GenBank/DDBJ databases">
        <title>Complete genome sequence of Acetobacterium woodii.</title>
        <authorList>
            <person name="Poehlein A."/>
            <person name="Schmidt S."/>
            <person name="Kaster A.-K."/>
            <person name="Goenrich M."/>
            <person name="Vollmers J."/>
            <person name="Thuermer A."/>
            <person name="Gottschalk G."/>
            <person name="Thauer R.K."/>
            <person name="Daniel R."/>
            <person name="Mueller V."/>
        </authorList>
    </citation>
    <scope>NUCLEOTIDE SEQUENCE [LARGE SCALE GENOMIC DNA]</scope>
    <source>
        <strain evidence="2">ATCC 29683 / DSM 1030 / JCM 2381 / KCTC 1655 / WB1</strain>
    </source>
</reference>
<dbReference type="AlphaFoldDB" id="H6LFF2"/>
<name>H6LFF2_ACEWD</name>
<reference evidence="1 2" key="2">
    <citation type="journal article" date="2012" name="PLoS ONE">
        <title>An ancient pathway combining carbon dioxide fixation with the generation and utilization of a sodium ion gradient for ATP synthesis.</title>
        <authorList>
            <person name="Poehlein A."/>
            <person name="Schmidt S."/>
            <person name="Kaster A.K."/>
            <person name="Goenrich M."/>
            <person name="Vollmers J."/>
            <person name="Thurmer A."/>
            <person name="Bertsch J."/>
            <person name="Schuchmann K."/>
            <person name="Voigt B."/>
            <person name="Hecker M."/>
            <person name="Daniel R."/>
            <person name="Thauer R.K."/>
            <person name="Gottschalk G."/>
            <person name="Muller V."/>
        </authorList>
    </citation>
    <scope>NUCLEOTIDE SEQUENCE [LARGE SCALE GENOMIC DNA]</scope>
    <source>
        <strain evidence="2">ATCC 29683 / DSM 1030 / JCM 2381 / KCTC 1655 / WB1</strain>
    </source>
</reference>